<comment type="subcellular location">
    <subcellularLocation>
        <location evidence="1">Membrane</location>
        <topology evidence="1">Multi-pass membrane protein</topology>
    </subcellularLocation>
</comment>
<dbReference type="Gene3D" id="1.20.1740.10">
    <property type="entry name" value="Amino acid/polyamine transporter I"/>
    <property type="match status" value="1"/>
</dbReference>
<feature type="transmembrane region" description="Helical" evidence="6">
    <location>
        <begin position="424"/>
        <end position="446"/>
    </location>
</feature>
<keyword evidence="4 6" id="KW-0472">Membrane</keyword>
<comment type="caution">
    <text evidence="7">The sequence shown here is derived from an EMBL/GenBank/DDBJ whole genome shotgun (WGS) entry which is preliminary data.</text>
</comment>
<evidence type="ECO:0000256" key="4">
    <source>
        <dbReference type="ARBA" id="ARBA00023136"/>
    </source>
</evidence>
<proteinExistence type="predicted"/>
<evidence type="ECO:0000256" key="2">
    <source>
        <dbReference type="ARBA" id="ARBA00022692"/>
    </source>
</evidence>
<evidence type="ECO:0000256" key="1">
    <source>
        <dbReference type="ARBA" id="ARBA00004141"/>
    </source>
</evidence>
<feature type="transmembrane region" description="Helical" evidence="6">
    <location>
        <begin position="98"/>
        <end position="122"/>
    </location>
</feature>
<dbReference type="InterPro" id="IPR050598">
    <property type="entry name" value="AminoAcid_Transporter"/>
</dbReference>
<feature type="transmembrane region" description="Helical" evidence="6">
    <location>
        <begin position="142"/>
        <end position="165"/>
    </location>
</feature>
<gene>
    <name evidence="7" type="ORF">Plec18167_006363</name>
</gene>
<protein>
    <recommendedName>
        <fullName evidence="9">High affinity methionine permease</fullName>
    </recommendedName>
</protein>
<evidence type="ECO:0000256" key="6">
    <source>
        <dbReference type="SAM" id="Phobius"/>
    </source>
</evidence>
<keyword evidence="2 6" id="KW-0812">Transmembrane</keyword>
<dbReference type="Pfam" id="PF13520">
    <property type="entry name" value="AA_permease_2"/>
    <property type="match status" value="1"/>
</dbReference>
<reference evidence="7 8" key="1">
    <citation type="journal article" date="2024" name="IMA Fungus">
        <title>IMA Genome - F19 : A genome assembly and annotation guide to empower mycologists, including annotated draft genome sequences of Ceratocystis pirilliformis, Diaporthe australafricana, Fusarium ophioides, Paecilomyces lecythidis, and Sporothrix stenoceras.</title>
        <authorList>
            <person name="Aylward J."/>
            <person name="Wilson A.M."/>
            <person name="Visagie C.M."/>
            <person name="Spraker J."/>
            <person name="Barnes I."/>
            <person name="Buitendag C."/>
            <person name="Ceriani C."/>
            <person name="Del Mar Angel L."/>
            <person name="du Plessis D."/>
            <person name="Fuchs T."/>
            <person name="Gasser K."/>
            <person name="Kramer D."/>
            <person name="Li W."/>
            <person name="Munsamy K."/>
            <person name="Piso A."/>
            <person name="Price J.L."/>
            <person name="Sonnekus B."/>
            <person name="Thomas C."/>
            <person name="van der Nest A."/>
            <person name="van Dijk A."/>
            <person name="van Heerden A."/>
            <person name="van Vuuren N."/>
            <person name="Yilmaz N."/>
            <person name="Duong T.A."/>
            <person name="van der Merwe N.A."/>
            <person name="Wingfield M.J."/>
            <person name="Wingfield B.D."/>
        </authorList>
    </citation>
    <scope>NUCLEOTIDE SEQUENCE [LARGE SCALE GENOMIC DNA]</scope>
    <source>
        <strain evidence="7 8">CMW 18167</strain>
    </source>
</reference>
<accession>A0ABR3XCF9</accession>
<feature type="transmembrane region" description="Helical" evidence="6">
    <location>
        <begin position="497"/>
        <end position="519"/>
    </location>
</feature>
<feature type="transmembrane region" description="Helical" evidence="6">
    <location>
        <begin position="186"/>
        <end position="207"/>
    </location>
</feature>
<evidence type="ECO:0000256" key="5">
    <source>
        <dbReference type="SAM" id="MobiDB-lite"/>
    </source>
</evidence>
<dbReference type="InterPro" id="IPR002293">
    <property type="entry name" value="AA/rel_permease1"/>
</dbReference>
<keyword evidence="8" id="KW-1185">Reference proteome</keyword>
<evidence type="ECO:0000313" key="8">
    <source>
        <dbReference type="Proteomes" id="UP001583193"/>
    </source>
</evidence>
<feature type="transmembrane region" description="Helical" evidence="6">
    <location>
        <begin position="350"/>
        <end position="369"/>
    </location>
</feature>
<feature type="transmembrane region" description="Helical" evidence="6">
    <location>
        <begin position="466"/>
        <end position="485"/>
    </location>
</feature>
<evidence type="ECO:0008006" key="9">
    <source>
        <dbReference type="Google" id="ProtNLM"/>
    </source>
</evidence>
<keyword evidence="3 6" id="KW-1133">Transmembrane helix</keyword>
<feature type="region of interest" description="Disordered" evidence="5">
    <location>
        <begin position="1"/>
        <end position="26"/>
    </location>
</feature>
<dbReference type="EMBL" id="JAVDPF010000022">
    <property type="protein sequence ID" value="KAL1873314.1"/>
    <property type="molecule type" value="Genomic_DNA"/>
</dbReference>
<feature type="transmembrane region" description="Helical" evidence="6">
    <location>
        <begin position="399"/>
        <end position="418"/>
    </location>
</feature>
<dbReference type="PANTHER" id="PTHR11785:SF353">
    <property type="entry name" value="METHIONINE TRANSPORTER (EUROFUNG)"/>
    <property type="match status" value="1"/>
</dbReference>
<feature type="transmembrane region" description="Helical" evidence="6">
    <location>
        <begin position="213"/>
        <end position="236"/>
    </location>
</feature>
<organism evidence="7 8">
    <name type="scientific">Paecilomyces lecythidis</name>
    <dbReference type="NCBI Taxonomy" id="3004212"/>
    <lineage>
        <taxon>Eukaryota</taxon>
        <taxon>Fungi</taxon>
        <taxon>Dikarya</taxon>
        <taxon>Ascomycota</taxon>
        <taxon>Pezizomycotina</taxon>
        <taxon>Eurotiomycetes</taxon>
        <taxon>Eurotiomycetidae</taxon>
        <taxon>Eurotiales</taxon>
        <taxon>Thermoascaceae</taxon>
        <taxon>Paecilomyces</taxon>
    </lineage>
</organism>
<evidence type="ECO:0000313" key="7">
    <source>
        <dbReference type="EMBL" id="KAL1873314.1"/>
    </source>
</evidence>
<evidence type="ECO:0000256" key="3">
    <source>
        <dbReference type="ARBA" id="ARBA00022989"/>
    </source>
</evidence>
<sequence>MAFPFSSKNGSEETDAQNSDDSIIDSGSLKFTHEAGENSSLPTYQEASGAPVEVKSPLGYSVGPITIISLNLSKMIGTGVFSTPSSVMKGAGSVGLAFIYWTIGYLMAFSNLTVYLEFASYFPSRSGSEVVYFEQSFPRPKYFFPTVFAMQTVVLSFSSSNAVGWTMKTVLAQYLYKLADSTGTDWEYKGVAMASYTIAVLCLAFNTKWSLRFANAISIVKFVTLVFIGITGLVVLGGNTRVQDPTVNFKNAFSGSSKASPYGATNALVKVMFSYAGYENAFNVVNEVKNPVKTLRWSAPVSLTITAALYILANVAYFSAATTDEILNSKNTAASVFFEKVFGSGGASRALNFLICLSAFGNLLAVLIGQSRMIRECGRQGVLPWTNFWTSTRPFGTPLGPYFVKWALTIIMIIAPPFGDAFNFVVDLALYPTSFFTFILGIGLLVTRHRRRKLGFPRASYRAWDVVVWFSIISNLYMLIMPWYPPDTGADGGDVSFWYATYCAAGLGIIALCGVYYYVWVKVLPKIGKYELRQTIIDLDGGGSTHKLIRVPRGELSRWDAEHDATGRLRHRTTYESKSEGTYITTQS</sequence>
<feature type="transmembrane region" description="Helical" evidence="6">
    <location>
        <begin position="299"/>
        <end position="320"/>
    </location>
</feature>
<dbReference type="PANTHER" id="PTHR11785">
    <property type="entry name" value="AMINO ACID TRANSPORTER"/>
    <property type="match status" value="1"/>
</dbReference>
<name>A0ABR3XCF9_9EURO</name>
<dbReference type="Proteomes" id="UP001583193">
    <property type="component" value="Unassembled WGS sequence"/>
</dbReference>